<evidence type="ECO:0000313" key="3">
    <source>
        <dbReference type="EMBL" id="KRZ30448.1"/>
    </source>
</evidence>
<feature type="transmembrane region" description="Helical" evidence="2">
    <location>
        <begin position="36"/>
        <end position="57"/>
    </location>
</feature>
<dbReference type="AlphaFoldDB" id="A0A0V1J664"/>
<keyword evidence="2" id="KW-0472">Membrane</keyword>
<comment type="caution">
    <text evidence="3">The sequence shown here is derived from an EMBL/GenBank/DDBJ whole genome shotgun (WGS) entry which is preliminary data.</text>
</comment>
<protein>
    <recommendedName>
        <fullName evidence="5">Transmembrane protein</fullName>
    </recommendedName>
</protein>
<feature type="compositionally biased region" description="Basic residues" evidence="1">
    <location>
        <begin position="16"/>
        <end position="26"/>
    </location>
</feature>
<proteinExistence type="predicted"/>
<feature type="transmembrane region" description="Helical" evidence="2">
    <location>
        <begin position="99"/>
        <end position="122"/>
    </location>
</feature>
<keyword evidence="4" id="KW-1185">Reference proteome</keyword>
<dbReference type="EMBL" id="JYDS01000034">
    <property type="protein sequence ID" value="KRZ30448.1"/>
    <property type="molecule type" value="Genomic_DNA"/>
</dbReference>
<evidence type="ECO:0000256" key="1">
    <source>
        <dbReference type="SAM" id="MobiDB-lite"/>
    </source>
</evidence>
<keyword evidence="2" id="KW-0812">Transmembrane</keyword>
<feature type="region of interest" description="Disordered" evidence="1">
    <location>
        <begin position="1"/>
        <end position="28"/>
    </location>
</feature>
<keyword evidence="2" id="KW-1133">Transmembrane helix</keyword>
<organism evidence="3 4">
    <name type="scientific">Trichinella pseudospiralis</name>
    <name type="common">Parasitic roundworm</name>
    <dbReference type="NCBI Taxonomy" id="6337"/>
    <lineage>
        <taxon>Eukaryota</taxon>
        <taxon>Metazoa</taxon>
        <taxon>Ecdysozoa</taxon>
        <taxon>Nematoda</taxon>
        <taxon>Enoplea</taxon>
        <taxon>Dorylaimia</taxon>
        <taxon>Trichinellida</taxon>
        <taxon>Trichinellidae</taxon>
        <taxon>Trichinella</taxon>
    </lineage>
</organism>
<evidence type="ECO:0008006" key="5">
    <source>
        <dbReference type="Google" id="ProtNLM"/>
    </source>
</evidence>
<evidence type="ECO:0000256" key="2">
    <source>
        <dbReference type="SAM" id="Phobius"/>
    </source>
</evidence>
<gene>
    <name evidence="3" type="ORF">T4B_5705</name>
</gene>
<sequence length="156" mass="17400">MRATAKGSEKFTSTKGARHKSNRGNSRKSSSYCAKLFFYLAFAVLCAAFVFAALLLLPSEKTQGIKDQLRVIINSTMKFLNEIARSDAALHVIETVLKIGAASLLFLTFMIDVAFSLILLYIHIFIKYILPETISAFSNAVISFGPTVFEIWKQYT</sequence>
<accession>A0A0V1J664</accession>
<name>A0A0V1J664_TRIPS</name>
<evidence type="ECO:0000313" key="4">
    <source>
        <dbReference type="Proteomes" id="UP000054805"/>
    </source>
</evidence>
<reference evidence="3 4" key="1">
    <citation type="submission" date="2015-01" db="EMBL/GenBank/DDBJ databases">
        <title>Evolution of Trichinella species and genotypes.</title>
        <authorList>
            <person name="Korhonen P.K."/>
            <person name="Edoardo P."/>
            <person name="Giuseppe L.R."/>
            <person name="Gasser R.B."/>
        </authorList>
    </citation>
    <scope>NUCLEOTIDE SEQUENCE [LARGE SCALE GENOMIC DNA]</scope>
    <source>
        <strain evidence="3">ISS588</strain>
    </source>
</reference>
<dbReference type="Proteomes" id="UP000054805">
    <property type="component" value="Unassembled WGS sequence"/>
</dbReference>